<gene>
    <name evidence="3" type="ORF">FYJ65_06340</name>
</gene>
<dbReference type="Proteomes" id="UP000469424">
    <property type="component" value="Unassembled WGS sequence"/>
</dbReference>
<dbReference type="InterPro" id="IPR051450">
    <property type="entry name" value="Gfo/Idh/MocA_Oxidoreductases"/>
</dbReference>
<dbReference type="AlphaFoldDB" id="A0A6N7XN19"/>
<dbReference type="Pfam" id="PF01408">
    <property type="entry name" value="GFO_IDH_MocA"/>
    <property type="match status" value="1"/>
</dbReference>
<dbReference type="PANTHER" id="PTHR43377">
    <property type="entry name" value="BILIVERDIN REDUCTASE A"/>
    <property type="match status" value="1"/>
</dbReference>
<dbReference type="Pfam" id="PF22725">
    <property type="entry name" value="GFO_IDH_MocA_C3"/>
    <property type="match status" value="1"/>
</dbReference>
<dbReference type="InterPro" id="IPR036291">
    <property type="entry name" value="NAD(P)-bd_dom_sf"/>
</dbReference>
<dbReference type="SUPFAM" id="SSF55347">
    <property type="entry name" value="Glyceraldehyde-3-phosphate dehydrogenase-like, C-terminal domain"/>
    <property type="match status" value="1"/>
</dbReference>
<dbReference type="RefSeq" id="WP_154554514.1">
    <property type="nucleotide sequence ID" value="NZ_VUNA01000011.1"/>
</dbReference>
<evidence type="ECO:0000313" key="4">
    <source>
        <dbReference type="Proteomes" id="UP000469424"/>
    </source>
</evidence>
<proteinExistence type="predicted"/>
<evidence type="ECO:0000259" key="2">
    <source>
        <dbReference type="Pfam" id="PF22725"/>
    </source>
</evidence>
<dbReference type="PANTHER" id="PTHR43377:SF2">
    <property type="entry name" value="BINDING ROSSMANN FOLD OXIDOREDUCTASE, PUTATIVE (AFU_ORTHOLOGUE AFUA_4G00560)-RELATED"/>
    <property type="match status" value="1"/>
</dbReference>
<dbReference type="GO" id="GO:0000166">
    <property type="term" value="F:nucleotide binding"/>
    <property type="evidence" value="ECO:0007669"/>
    <property type="project" value="InterPro"/>
</dbReference>
<sequence length="430" mass="48079">MRIALIGAGQRGSIYAAYLREKGIEISAVVEPIASRRNRAVEDYDIPQAFSCLEDFLAQGRIADAAVVATMDRDHFRCAMPLLKAGYHLLLEKPISPDSEECLRIQEAADARGLLVMVCHVLRYTEFFTRIKDIIDSGELGRIQTIEYAEYMGNFHMAHSFVRGKWNRTDTSSPIILQKSCHDMDILTWLVGCRAAKVSSFGNLSYFRPENAPEGSALRCKDCTLGERCRFNAYRTYLPMIGKWRAVDVTDDMTEEGMRRALDEGPYGSCVFHCDNDVCDQQTTAIQFENGVTAAFQMSAFSDHMHRRIKIMCEHGSIRGDDAENHLTITRFGSFADVPTPPEEIALHPYRGRHGGGDIGLVDAFVQALTKKTSERPRVAGTPNGEIPSGDSEISRSIESHLIANAAEESRLTGETVYMNSYKDEIRTHC</sequence>
<dbReference type="EMBL" id="VUNA01000011">
    <property type="protein sequence ID" value="MST70951.1"/>
    <property type="molecule type" value="Genomic_DNA"/>
</dbReference>
<dbReference type="InterPro" id="IPR000683">
    <property type="entry name" value="Gfo/Idh/MocA-like_OxRdtase_N"/>
</dbReference>
<protein>
    <submittedName>
        <fullName evidence="3">Gfo/Idh/MocA family oxidoreductase</fullName>
    </submittedName>
</protein>
<feature type="domain" description="GFO/IDH/MocA-like oxidoreductase" evidence="2">
    <location>
        <begin position="128"/>
        <end position="319"/>
    </location>
</feature>
<dbReference type="Gene3D" id="3.40.50.720">
    <property type="entry name" value="NAD(P)-binding Rossmann-like Domain"/>
    <property type="match status" value="1"/>
</dbReference>
<keyword evidence="4" id="KW-1185">Reference proteome</keyword>
<evidence type="ECO:0000259" key="1">
    <source>
        <dbReference type="Pfam" id="PF01408"/>
    </source>
</evidence>
<reference evidence="3 4" key="1">
    <citation type="submission" date="2019-08" db="EMBL/GenBank/DDBJ databases">
        <title>In-depth cultivation of the pig gut microbiome towards novel bacterial diversity and tailored functional studies.</title>
        <authorList>
            <person name="Wylensek D."/>
            <person name="Hitch T.C.A."/>
            <person name="Clavel T."/>
        </authorList>
    </citation>
    <scope>NUCLEOTIDE SEQUENCE [LARGE SCALE GENOMIC DNA]</scope>
    <source>
        <strain evidence="3 4">WCA-MUC-591-APC-4B</strain>
    </source>
</reference>
<comment type="caution">
    <text evidence="3">The sequence shown here is derived from an EMBL/GenBank/DDBJ whole genome shotgun (WGS) entry which is preliminary data.</text>
</comment>
<dbReference type="SUPFAM" id="SSF51735">
    <property type="entry name" value="NAD(P)-binding Rossmann-fold domains"/>
    <property type="match status" value="1"/>
</dbReference>
<name>A0A6N7XN19_9FIRM</name>
<evidence type="ECO:0000313" key="3">
    <source>
        <dbReference type="EMBL" id="MST70951.1"/>
    </source>
</evidence>
<organism evidence="3 4">
    <name type="scientific">Mogibacterium kristiansenii</name>
    <dbReference type="NCBI Taxonomy" id="2606708"/>
    <lineage>
        <taxon>Bacteria</taxon>
        <taxon>Bacillati</taxon>
        <taxon>Bacillota</taxon>
        <taxon>Clostridia</taxon>
        <taxon>Peptostreptococcales</taxon>
        <taxon>Anaerovoracaceae</taxon>
        <taxon>Mogibacterium</taxon>
    </lineage>
</organism>
<dbReference type="InterPro" id="IPR055170">
    <property type="entry name" value="GFO_IDH_MocA-like_dom"/>
</dbReference>
<accession>A0A6N7XN19</accession>
<feature type="domain" description="Gfo/Idh/MocA-like oxidoreductase N-terminal" evidence="1">
    <location>
        <begin position="1"/>
        <end position="119"/>
    </location>
</feature>
<dbReference type="Gene3D" id="3.30.360.10">
    <property type="entry name" value="Dihydrodipicolinate Reductase, domain 2"/>
    <property type="match status" value="1"/>
</dbReference>